<dbReference type="RefSeq" id="WP_239655023.1">
    <property type="nucleotide sequence ID" value="NZ_CAJMWL010000001.1"/>
</dbReference>
<accession>A0A1X2CIR1</accession>
<keyword evidence="2" id="KW-1185">Reference proteome</keyword>
<reference evidence="1 2" key="1">
    <citation type="submission" date="2016-01" db="EMBL/GenBank/DDBJ databases">
        <title>The new phylogeny of the genus Mycobacterium.</title>
        <authorList>
            <person name="Tarcisio F."/>
            <person name="Conor M."/>
            <person name="Antonella G."/>
            <person name="Elisabetta G."/>
            <person name="Giulia F.S."/>
            <person name="Sara T."/>
            <person name="Anna F."/>
            <person name="Clotilde B."/>
            <person name="Roberto B."/>
            <person name="Veronica D.S."/>
            <person name="Fabio R."/>
            <person name="Monica P."/>
            <person name="Olivier J."/>
            <person name="Enrico T."/>
            <person name="Nicola S."/>
        </authorList>
    </citation>
    <scope>NUCLEOTIDE SEQUENCE [LARGE SCALE GENOMIC DNA]</scope>
    <source>
        <strain evidence="1 2">DSM 45176</strain>
    </source>
</reference>
<sequence length="72" mass="8400">MAKLTEKGLLRSSFVPPAEIRRLRDYTRLREDVTHDLGPDFYTNRILTQRRPRNHLAHLAAMGYRVTIEPPA</sequence>
<dbReference type="Proteomes" id="UP000193087">
    <property type="component" value="Unassembled WGS sequence"/>
</dbReference>
<dbReference type="GeneID" id="93497122"/>
<name>A0A1X2CIR1_9MYCO</name>
<evidence type="ECO:0000313" key="1">
    <source>
        <dbReference type="EMBL" id="ORW75837.1"/>
    </source>
</evidence>
<gene>
    <name evidence="1" type="ORF">AWC22_22215</name>
</gene>
<dbReference type="EMBL" id="LQPQ01000106">
    <property type="protein sequence ID" value="ORW75837.1"/>
    <property type="molecule type" value="Genomic_DNA"/>
</dbReference>
<protein>
    <submittedName>
        <fullName evidence="1">Uncharacterized protein</fullName>
    </submittedName>
</protein>
<organism evidence="1 2">
    <name type="scientific">Mycobacterium riyadhense</name>
    <dbReference type="NCBI Taxonomy" id="486698"/>
    <lineage>
        <taxon>Bacteria</taxon>
        <taxon>Bacillati</taxon>
        <taxon>Actinomycetota</taxon>
        <taxon>Actinomycetes</taxon>
        <taxon>Mycobacteriales</taxon>
        <taxon>Mycobacteriaceae</taxon>
        <taxon>Mycobacterium</taxon>
    </lineage>
</organism>
<proteinExistence type="predicted"/>
<evidence type="ECO:0000313" key="2">
    <source>
        <dbReference type="Proteomes" id="UP000193087"/>
    </source>
</evidence>
<dbReference type="AlphaFoldDB" id="A0A1X2CIR1"/>
<comment type="caution">
    <text evidence="1">The sequence shown here is derived from an EMBL/GenBank/DDBJ whole genome shotgun (WGS) entry which is preliminary data.</text>
</comment>